<reference evidence="1 2" key="1">
    <citation type="journal article" date="2019" name="ACS Chem. Biol.">
        <title>Identification and Mobilization of a Cryptic Antibiotic Biosynthesis Gene Locus from a Human-Pathogenic Nocardia Isolate.</title>
        <authorList>
            <person name="Herisse M."/>
            <person name="Ishida K."/>
            <person name="Porter J.L."/>
            <person name="Howden B."/>
            <person name="Hertweck C."/>
            <person name="Stinear T.P."/>
            <person name="Pidot S.J."/>
        </authorList>
    </citation>
    <scope>NUCLEOTIDE SEQUENCE [LARGE SCALE GENOMIC DNA]</scope>
    <source>
        <strain evidence="1 2">AUSMDU00012715</strain>
    </source>
</reference>
<dbReference type="EMBL" id="CP046173">
    <property type="protein sequence ID" value="QIS23689.1"/>
    <property type="molecule type" value="Genomic_DNA"/>
</dbReference>
<name>A0A6G9ZDJ2_9NOCA</name>
<accession>A0A6G9ZDJ2</accession>
<dbReference type="RefSeq" id="WP_167491007.1">
    <property type="nucleotide sequence ID" value="NZ_CP046173.1"/>
</dbReference>
<gene>
    <name evidence="1" type="ORF">F6W96_40855</name>
</gene>
<sequence>MESVDREALLDAGLNPDNPQVWADQRYVSDLLGRYGLRFGSWIHPITHLHRRSEGTGR</sequence>
<organism evidence="1 2">
    <name type="scientific">Nocardia terpenica</name>
    <dbReference type="NCBI Taxonomy" id="455432"/>
    <lineage>
        <taxon>Bacteria</taxon>
        <taxon>Bacillati</taxon>
        <taxon>Actinomycetota</taxon>
        <taxon>Actinomycetes</taxon>
        <taxon>Mycobacteriales</taxon>
        <taxon>Nocardiaceae</taxon>
        <taxon>Nocardia</taxon>
    </lineage>
</organism>
<proteinExistence type="predicted"/>
<dbReference type="Proteomes" id="UP000500953">
    <property type="component" value="Chromosome"/>
</dbReference>
<dbReference type="AlphaFoldDB" id="A0A6G9ZDJ2"/>
<protein>
    <submittedName>
        <fullName evidence="1">Uncharacterized protein</fullName>
    </submittedName>
</protein>
<evidence type="ECO:0000313" key="2">
    <source>
        <dbReference type="Proteomes" id="UP000500953"/>
    </source>
</evidence>
<evidence type="ECO:0000313" key="1">
    <source>
        <dbReference type="EMBL" id="QIS23689.1"/>
    </source>
</evidence>